<feature type="transmembrane region" description="Helical" evidence="1">
    <location>
        <begin position="20"/>
        <end position="46"/>
    </location>
</feature>
<dbReference type="KEGG" id="mez:Mtc_1142"/>
<dbReference type="EMBL" id="CP003243">
    <property type="protein sequence ID" value="AFC99898.1"/>
    <property type="molecule type" value="Genomic_DNA"/>
</dbReference>
<gene>
    <name evidence="2" type="ordered locus">Mtc_1142</name>
</gene>
<reference evidence="2 3" key="1">
    <citation type="journal article" date="2012" name="J. Bacteriol.">
        <title>Complete genome sequence of a thermophilic methanogen, Methanocella conradii HZ254, isolated from Chinese rice field soil.</title>
        <authorList>
            <person name="Lu Z."/>
            <person name="Lu Y."/>
        </authorList>
    </citation>
    <scope>NUCLEOTIDE SEQUENCE [LARGE SCALE GENOMIC DNA]</scope>
    <source>
        <strain evidence="3">DSM 24694 / JCM 17849 / CGMCC 1.5162 / HZ254</strain>
    </source>
</reference>
<evidence type="ECO:0000256" key="1">
    <source>
        <dbReference type="SAM" id="Phobius"/>
    </source>
</evidence>
<keyword evidence="1" id="KW-0812">Transmembrane</keyword>
<feature type="transmembrane region" description="Helical" evidence="1">
    <location>
        <begin position="243"/>
        <end position="264"/>
    </location>
</feature>
<sequence>MNALLVVARNEFSMVARNPIIVLFMGLMVVYTLVNDLGVIGTIRGYDMPIDYARAILSDVGFVNPFMGGFFVLLTLCLGVVSIADERSKGSLGVMLAKPLYRRDLILGKLTGIAALLLLLMTITFVSFVSSLIVVYGNIGSMMEVIIRMSLFIFLLFAYCCFTLGVVALFSILFSKGAALVASLAYFCYEWYSYGFIAPSDPFFGALRRFDPVQIFWNPLINVKGSGLQDTALPLGEWINYSWPYITLLVLYVIIIMLVDSMIFNREEI</sequence>
<evidence type="ECO:0000313" key="3">
    <source>
        <dbReference type="Proteomes" id="UP000005233"/>
    </source>
</evidence>
<accession>H8I7R3</accession>
<feature type="transmembrane region" description="Helical" evidence="1">
    <location>
        <begin position="66"/>
        <end position="85"/>
    </location>
</feature>
<dbReference type="OrthoDB" id="86287at2157"/>
<keyword evidence="1" id="KW-0472">Membrane</keyword>
<evidence type="ECO:0000313" key="2">
    <source>
        <dbReference type="EMBL" id="AFC99898.1"/>
    </source>
</evidence>
<proteinExistence type="predicted"/>
<dbReference type="HOGENOM" id="CLU_1040540_0_0_2"/>
<dbReference type="GO" id="GO:0005886">
    <property type="term" value="C:plasma membrane"/>
    <property type="evidence" value="ECO:0007669"/>
    <property type="project" value="UniProtKB-SubCell"/>
</dbReference>
<keyword evidence="1" id="KW-1133">Transmembrane helix</keyword>
<name>H8I7R3_METCZ</name>
<dbReference type="GO" id="GO:0140359">
    <property type="term" value="F:ABC-type transporter activity"/>
    <property type="evidence" value="ECO:0007669"/>
    <property type="project" value="InterPro"/>
</dbReference>
<keyword evidence="3" id="KW-1185">Reference proteome</keyword>
<dbReference type="PANTHER" id="PTHR43471:SF14">
    <property type="entry name" value="ABC-2 TYPE TRANSPORT SYSTEM PERMEASE PROTEIN"/>
    <property type="match status" value="1"/>
</dbReference>
<dbReference type="GeneID" id="11971269"/>
<feature type="transmembrane region" description="Helical" evidence="1">
    <location>
        <begin position="145"/>
        <end position="170"/>
    </location>
</feature>
<dbReference type="PANTHER" id="PTHR43471">
    <property type="entry name" value="ABC TRANSPORTER PERMEASE"/>
    <property type="match status" value="1"/>
</dbReference>
<dbReference type="eggNOG" id="arCOG02436">
    <property type="taxonomic scope" value="Archaea"/>
</dbReference>
<organism evidence="2 3">
    <name type="scientific">Methanocella conradii (strain DSM 24694 / JCM 17849 / CGMCC 1.5162 / HZ254)</name>
    <dbReference type="NCBI Taxonomy" id="1041930"/>
    <lineage>
        <taxon>Archaea</taxon>
        <taxon>Methanobacteriati</taxon>
        <taxon>Methanobacteriota</taxon>
        <taxon>Stenosarchaea group</taxon>
        <taxon>Methanomicrobia</taxon>
        <taxon>Methanocellales</taxon>
        <taxon>Methanocellaceae</taxon>
        <taxon>Methanocella</taxon>
    </lineage>
</organism>
<protein>
    <recommendedName>
        <fullName evidence="4">ABC-type transport system involved in multi-copper enzyme maturation, permease component</fullName>
    </recommendedName>
</protein>
<feature type="transmembrane region" description="Helical" evidence="1">
    <location>
        <begin position="106"/>
        <end position="139"/>
    </location>
</feature>
<dbReference type="STRING" id="1041930.Mtc_1142"/>
<feature type="transmembrane region" description="Helical" evidence="1">
    <location>
        <begin position="177"/>
        <end position="197"/>
    </location>
</feature>
<evidence type="ECO:0008006" key="4">
    <source>
        <dbReference type="Google" id="ProtNLM"/>
    </source>
</evidence>
<dbReference type="Pfam" id="PF12679">
    <property type="entry name" value="ABC2_membrane_2"/>
    <property type="match status" value="1"/>
</dbReference>
<dbReference type="AlphaFoldDB" id="H8I7R3"/>
<dbReference type="Proteomes" id="UP000005233">
    <property type="component" value="Chromosome"/>
</dbReference>
<dbReference type="RefSeq" id="WP_014405736.1">
    <property type="nucleotide sequence ID" value="NC_017034.1"/>
</dbReference>